<comment type="caution">
    <text evidence="5">The sequence shown here is derived from an EMBL/GenBank/DDBJ whole genome shotgun (WGS) entry which is preliminary data.</text>
</comment>
<dbReference type="SUPFAM" id="SSF46785">
    <property type="entry name" value="Winged helix' DNA-binding domain"/>
    <property type="match status" value="1"/>
</dbReference>
<dbReference type="AlphaFoldDB" id="A0A7K0C6K1"/>
<evidence type="ECO:0000256" key="3">
    <source>
        <dbReference type="ARBA" id="ARBA00023163"/>
    </source>
</evidence>
<keyword evidence="6" id="KW-1185">Reference proteome</keyword>
<dbReference type="RefSeq" id="WP_194293569.1">
    <property type="nucleotide sequence ID" value="NZ_WEGH01000005.1"/>
</dbReference>
<evidence type="ECO:0000256" key="2">
    <source>
        <dbReference type="ARBA" id="ARBA00023125"/>
    </source>
</evidence>
<proteinExistence type="predicted"/>
<dbReference type="PANTHER" id="PTHR43132">
    <property type="entry name" value="ARSENICAL RESISTANCE OPERON REPRESSOR ARSR-RELATED"/>
    <property type="match status" value="1"/>
</dbReference>
<accession>A0A7K0C6K1</accession>
<dbReference type="EMBL" id="WEGH01000005">
    <property type="protein sequence ID" value="MQY09048.1"/>
    <property type="molecule type" value="Genomic_DNA"/>
</dbReference>
<dbReference type="InterPro" id="IPR011991">
    <property type="entry name" value="ArsR-like_HTH"/>
</dbReference>
<dbReference type="Pfam" id="PF12840">
    <property type="entry name" value="HTH_20"/>
    <property type="match status" value="1"/>
</dbReference>
<evidence type="ECO:0000259" key="4">
    <source>
        <dbReference type="PROSITE" id="PS50987"/>
    </source>
</evidence>
<sequence length="221" mass="22623">MNGAGRAERLLAAVADPLRFGVLRQLARERELPASALAERFAVSAPRLANHLAVLRDAELVATRRVGRAALYRLTDPERTADLIRAVEALAGDGGAAPAATTGFARARTCYDHLAGELGVLLYRRLVEAGALVPGPGPESPLAPGPALAAELGRLGVAPPDAGRRRPAVGCLDSTSGTPHLGGALGAEILRSLTARGLLRPGPADRVLVPGPAAEALIAGC</sequence>
<dbReference type="InterPro" id="IPR036390">
    <property type="entry name" value="WH_DNA-bd_sf"/>
</dbReference>
<dbReference type="GO" id="GO:0003700">
    <property type="term" value="F:DNA-binding transcription factor activity"/>
    <property type="evidence" value="ECO:0007669"/>
    <property type="project" value="InterPro"/>
</dbReference>
<name>A0A7K0C6K1_9ACTN</name>
<dbReference type="PROSITE" id="PS50987">
    <property type="entry name" value="HTH_ARSR_2"/>
    <property type="match status" value="1"/>
</dbReference>
<organism evidence="5 6">
    <name type="scientific">Actinomadura macrotermitis</name>
    <dbReference type="NCBI Taxonomy" id="2585200"/>
    <lineage>
        <taxon>Bacteria</taxon>
        <taxon>Bacillati</taxon>
        <taxon>Actinomycetota</taxon>
        <taxon>Actinomycetes</taxon>
        <taxon>Streptosporangiales</taxon>
        <taxon>Thermomonosporaceae</taxon>
        <taxon>Actinomadura</taxon>
    </lineage>
</organism>
<gene>
    <name evidence="5" type="ORF">ACRB68_71600</name>
</gene>
<dbReference type="InterPro" id="IPR051011">
    <property type="entry name" value="Metal_resp_trans_reg"/>
</dbReference>
<dbReference type="InterPro" id="IPR001845">
    <property type="entry name" value="HTH_ArsR_DNA-bd_dom"/>
</dbReference>
<evidence type="ECO:0000313" key="6">
    <source>
        <dbReference type="Proteomes" id="UP000487268"/>
    </source>
</evidence>
<protein>
    <recommendedName>
        <fullName evidence="4">HTH arsR-type domain-containing protein</fullName>
    </recommendedName>
</protein>
<keyword evidence="1" id="KW-0805">Transcription regulation</keyword>
<evidence type="ECO:0000313" key="5">
    <source>
        <dbReference type="EMBL" id="MQY09048.1"/>
    </source>
</evidence>
<dbReference type="Proteomes" id="UP000487268">
    <property type="component" value="Unassembled WGS sequence"/>
</dbReference>
<keyword evidence="3" id="KW-0804">Transcription</keyword>
<dbReference type="Gene3D" id="1.10.10.10">
    <property type="entry name" value="Winged helix-like DNA-binding domain superfamily/Winged helix DNA-binding domain"/>
    <property type="match status" value="1"/>
</dbReference>
<keyword evidence="2" id="KW-0238">DNA-binding</keyword>
<evidence type="ECO:0000256" key="1">
    <source>
        <dbReference type="ARBA" id="ARBA00023015"/>
    </source>
</evidence>
<dbReference type="NCBIfam" id="NF033788">
    <property type="entry name" value="HTH_metalloreg"/>
    <property type="match status" value="1"/>
</dbReference>
<dbReference type="PANTHER" id="PTHR43132:SF2">
    <property type="entry name" value="ARSENICAL RESISTANCE OPERON REPRESSOR ARSR-RELATED"/>
    <property type="match status" value="1"/>
</dbReference>
<dbReference type="PRINTS" id="PR00778">
    <property type="entry name" value="HTHARSR"/>
</dbReference>
<dbReference type="CDD" id="cd00090">
    <property type="entry name" value="HTH_ARSR"/>
    <property type="match status" value="1"/>
</dbReference>
<dbReference type="SMART" id="SM00418">
    <property type="entry name" value="HTH_ARSR"/>
    <property type="match status" value="1"/>
</dbReference>
<feature type="domain" description="HTH arsR-type" evidence="4">
    <location>
        <begin position="1"/>
        <end position="94"/>
    </location>
</feature>
<dbReference type="GO" id="GO:0003677">
    <property type="term" value="F:DNA binding"/>
    <property type="evidence" value="ECO:0007669"/>
    <property type="project" value="UniProtKB-KW"/>
</dbReference>
<dbReference type="InterPro" id="IPR036388">
    <property type="entry name" value="WH-like_DNA-bd_sf"/>
</dbReference>
<reference evidence="5 6" key="1">
    <citation type="submission" date="2019-10" db="EMBL/GenBank/DDBJ databases">
        <title>Actinomadura rubteroloni sp. nov. and Actinomadura macrotermitis sp. nov., isolated from the gut of fungus growing-termite Macrotermes natalensis.</title>
        <authorList>
            <person name="Benndorf R."/>
            <person name="Martin K."/>
            <person name="Kuefner M."/>
            <person name="De Beer W."/>
            <person name="Kaster A.-K."/>
            <person name="Vollmers J."/>
            <person name="Poulsen M."/>
            <person name="Beemelmanns C."/>
        </authorList>
    </citation>
    <scope>NUCLEOTIDE SEQUENCE [LARGE SCALE GENOMIC DNA]</scope>
    <source>
        <strain evidence="5 6">RB68</strain>
    </source>
</reference>